<dbReference type="Pfam" id="PF00578">
    <property type="entry name" value="AhpC-TSA"/>
    <property type="match status" value="1"/>
</dbReference>
<proteinExistence type="predicted"/>
<dbReference type="InterPro" id="IPR013766">
    <property type="entry name" value="Thioredoxin_domain"/>
</dbReference>
<dbReference type="Gene3D" id="3.40.30.10">
    <property type="entry name" value="Glutaredoxin"/>
    <property type="match status" value="1"/>
</dbReference>
<keyword evidence="5" id="KW-0676">Redox-active center</keyword>
<evidence type="ECO:0000256" key="2">
    <source>
        <dbReference type="ARBA" id="ARBA00022748"/>
    </source>
</evidence>
<evidence type="ECO:0000313" key="7">
    <source>
        <dbReference type="EMBL" id="MBE7324013.1"/>
    </source>
</evidence>
<accession>A0ABR9RR16</accession>
<evidence type="ECO:0000256" key="4">
    <source>
        <dbReference type="ARBA" id="ARBA00023157"/>
    </source>
</evidence>
<evidence type="ECO:0000313" key="8">
    <source>
        <dbReference type="Proteomes" id="UP000756387"/>
    </source>
</evidence>
<dbReference type="PANTHER" id="PTHR42852:SF6">
    <property type="entry name" value="THIOL:DISULFIDE INTERCHANGE PROTEIN DSBE"/>
    <property type="match status" value="1"/>
</dbReference>
<dbReference type="PROSITE" id="PS51257">
    <property type="entry name" value="PROKAR_LIPOPROTEIN"/>
    <property type="match status" value="1"/>
</dbReference>
<dbReference type="InterPro" id="IPR036249">
    <property type="entry name" value="Thioredoxin-like_sf"/>
</dbReference>
<keyword evidence="3" id="KW-0812">Transmembrane</keyword>
<evidence type="ECO:0000256" key="3">
    <source>
        <dbReference type="ARBA" id="ARBA00022968"/>
    </source>
</evidence>
<protein>
    <submittedName>
        <fullName evidence="7">TlpA family protein disulfide reductase</fullName>
    </submittedName>
</protein>
<dbReference type="EMBL" id="JADCSA010000004">
    <property type="protein sequence ID" value="MBE7324013.1"/>
    <property type="molecule type" value="Genomic_DNA"/>
</dbReference>
<organism evidence="7 8">
    <name type="scientific">Nocardioides malaquae</name>
    <dbReference type="NCBI Taxonomy" id="2773426"/>
    <lineage>
        <taxon>Bacteria</taxon>
        <taxon>Bacillati</taxon>
        <taxon>Actinomycetota</taxon>
        <taxon>Actinomycetes</taxon>
        <taxon>Propionibacteriales</taxon>
        <taxon>Nocardioidaceae</taxon>
        <taxon>Nocardioides</taxon>
    </lineage>
</organism>
<evidence type="ECO:0000256" key="1">
    <source>
        <dbReference type="ARBA" id="ARBA00004196"/>
    </source>
</evidence>
<dbReference type="InterPro" id="IPR017937">
    <property type="entry name" value="Thioredoxin_CS"/>
</dbReference>
<dbReference type="CDD" id="cd02966">
    <property type="entry name" value="TlpA_like_family"/>
    <property type="match status" value="1"/>
</dbReference>
<dbReference type="SUPFAM" id="SSF52833">
    <property type="entry name" value="Thioredoxin-like"/>
    <property type="match status" value="1"/>
</dbReference>
<dbReference type="InterPro" id="IPR050553">
    <property type="entry name" value="Thioredoxin_ResA/DsbE_sf"/>
</dbReference>
<evidence type="ECO:0000256" key="5">
    <source>
        <dbReference type="ARBA" id="ARBA00023284"/>
    </source>
</evidence>
<dbReference type="Proteomes" id="UP000756387">
    <property type="component" value="Unassembled WGS sequence"/>
</dbReference>
<dbReference type="PROSITE" id="PS51352">
    <property type="entry name" value="THIOREDOXIN_2"/>
    <property type="match status" value="1"/>
</dbReference>
<keyword evidence="8" id="KW-1185">Reference proteome</keyword>
<keyword evidence="4" id="KW-1015">Disulfide bond</keyword>
<dbReference type="PANTHER" id="PTHR42852">
    <property type="entry name" value="THIOL:DISULFIDE INTERCHANGE PROTEIN DSBE"/>
    <property type="match status" value="1"/>
</dbReference>
<comment type="subcellular location">
    <subcellularLocation>
        <location evidence="1">Cell envelope</location>
    </subcellularLocation>
</comment>
<evidence type="ECO:0000259" key="6">
    <source>
        <dbReference type="PROSITE" id="PS51352"/>
    </source>
</evidence>
<gene>
    <name evidence="7" type="ORF">IEQ44_05035</name>
</gene>
<name>A0ABR9RR16_9ACTN</name>
<keyword evidence="2" id="KW-0201">Cytochrome c-type biogenesis</keyword>
<comment type="caution">
    <text evidence="7">The sequence shown here is derived from an EMBL/GenBank/DDBJ whole genome shotgun (WGS) entry which is preliminary data.</text>
</comment>
<sequence length="190" mass="20361">MSARVRAGARTRGRTSVAALLVGALLALVGCTGDEGGGTPARTLPVDLPDLTLASFDGGPELELAELEGPAVINLWASWCTPCRKEMPLLEEFHQEHGSEVQMIGVDFQDNQVDGPKGAKALAEETGVTYPLHTDFEGQIAEAPMPRVPSLPFLLFVDAEGQVVAWEFKVVESVDDLEQLVAEHLDVEVT</sequence>
<dbReference type="InterPro" id="IPR000866">
    <property type="entry name" value="AhpC/TSA"/>
</dbReference>
<keyword evidence="3" id="KW-0735">Signal-anchor</keyword>
<reference evidence="7 8" key="1">
    <citation type="submission" date="2020-10" db="EMBL/GenBank/DDBJ databases">
        <title>Nocardioides sp. isolated from sludge.</title>
        <authorList>
            <person name="Zhang X."/>
        </authorList>
    </citation>
    <scope>NUCLEOTIDE SEQUENCE [LARGE SCALE GENOMIC DNA]</scope>
    <source>
        <strain evidence="7 8">Y6</strain>
    </source>
</reference>
<dbReference type="RefSeq" id="WP_193637356.1">
    <property type="nucleotide sequence ID" value="NZ_JADCSA010000004.1"/>
</dbReference>
<feature type="domain" description="Thioredoxin" evidence="6">
    <location>
        <begin position="42"/>
        <end position="186"/>
    </location>
</feature>
<dbReference type="PROSITE" id="PS00194">
    <property type="entry name" value="THIOREDOXIN_1"/>
    <property type="match status" value="1"/>
</dbReference>